<evidence type="ECO:0000256" key="10">
    <source>
        <dbReference type="PROSITE-ProRule" id="PRU01360"/>
    </source>
</evidence>
<dbReference type="SUPFAM" id="SSF56935">
    <property type="entry name" value="Porins"/>
    <property type="match status" value="1"/>
</dbReference>
<keyword evidence="7 10" id="KW-0472">Membrane</keyword>
<protein>
    <recommendedName>
        <fullName evidence="16">TonB-dependent receptor</fullName>
    </recommendedName>
</protein>
<evidence type="ECO:0000256" key="2">
    <source>
        <dbReference type="ARBA" id="ARBA00022448"/>
    </source>
</evidence>
<dbReference type="GO" id="GO:0009279">
    <property type="term" value="C:cell outer membrane"/>
    <property type="evidence" value="ECO:0007669"/>
    <property type="project" value="UniProtKB-SubCell"/>
</dbReference>
<reference evidence="14" key="2">
    <citation type="submission" date="2020-09" db="EMBL/GenBank/DDBJ databases">
        <authorList>
            <person name="Sun Q."/>
            <person name="Zhou Y."/>
        </authorList>
    </citation>
    <scope>NUCLEOTIDE SEQUENCE</scope>
    <source>
        <strain evidence="14">CGMCC 1.15519</strain>
    </source>
</reference>
<evidence type="ECO:0000259" key="12">
    <source>
        <dbReference type="Pfam" id="PF00593"/>
    </source>
</evidence>
<keyword evidence="8" id="KW-0675">Receptor</keyword>
<feature type="domain" description="TonB-dependent receptor-like beta-barrel" evidence="12">
    <location>
        <begin position="318"/>
        <end position="586"/>
    </location>
</feature>
<dbReference type="Gene3D" id="2.170.130.10">
    <property type="entry name" value="TonB-dependent receptor, plug domain"/>
    <property type="match status" value="1"/>
</dbReference>
<reference evidence="14" key="1">
    <citation type="journal article" date="2014" name="Int. J. Syst. Evol. Microbiol.">
        <title>Complete genome sequence of Corynebacterium casei LMG S-19264T (=DSM 44701T), isolated from a smear-ripened cheese.</title>
        <authorList>
            <consortium name="US DOE Joint Genome Institute (JGI-PGF)"/>
            <person name="Walter F."/>
            <person name="Albersmeier A."/>
            <person name="Kalinowski J."/>
            <person name="Ruckert C."/>
        </authorList>
    </citation>
    <scope>NUCLEOTIDE SEQUENCE</scope>
    <source>
        <strain evidence="14">CGMCC 1.15519</strain>
    </source>
</reference>
<sequence>MGAAPGGAQEVSQPVADEEIIVQATRSGRGVDDEAIRVEVLDREEIEEKILMTPGNVSMLVAETPGVRVQVTSPSLGSSNIRMQGMEGRYTQLLSDGLPLYGGQTSSVGLLQIAPTDLGQVEIIKGAASALYGPSALGGVINFVSRRPGDAPEAEMLLNATSRHGQDITGYAAMPVGDRLGLSMTGGYHRQRANDLDGDGWADMPGYARWTLRPRLFLGGGNGETLMLTLGAMKEDRTGGTLPGRTAPDGRPFAEALDTRRLDAGLVGEAPVGGDMVLHLRASGTTQDHRHQFGEIIENDRHDTVFAETSLGGRRGAIDWLAGIAVQYDGYRSEAFPAFDYDYTVPGLFAQVEAEATDRLTLSASARLDDHSEYGSHFSPRVSALFKPGPWSIRASYGRGFYAPTPFVEQIEASGLSRLEPIGGLRAETAKTASVDVGYRAGGFSANLALFASDIGAAVQVQAIGPDRVRLVNADGITRTRGVEAMLRYRLAAFSITGSYVHVDASEPDPEAPGRRTVPRTPRHTAGLVGMWEESGRGRIGIEAYYTGRQELDGNPYRSESKPYLEIGALAEMVVGKVRLFLNAENILNVRQTKSDPLLLPVRAPDGRWTVDVWAPTDGFVLNGGIRLMFGGG</sequence>
<dbReference type="GO" id="GO:0044718">
    <property type="term" value="P:siderophore transmembrane transport"/>
    <property type="evidence" value="ECO:0007669"/>
    <property type="project" value="TreeGrafter"/>
</dbReference>
<keyword evidence="4 10" id="KW-0812">Transmembrane</keyword>
<evidence type="ECO:0000256" key="6">
    <source>
        <dbReference type="ARBA" id="ARBA00023077"/>
    </source>
</evidence>
<evidence type="ECO:0000256" key="7">
    <source>
        <dbReference type="ARBA" id="ARBA00023136"/>
    </source>
</evidence>
<keyword evidence="2 10" id="KW-0813">Transport</keyword>
<evidence type="ECO:0000259" key="13">
    <source>
        <dbReference type="Pfam" id="PF07715"/>
    </source>
</evidence>
<dbReference type="PANTHER" id="PTHR30069">
    <property type="entry name" value="TONB-DEPENDENT OUTER MEMBRANE RECEPTOR"/>
    <property type="match status" value="1"/>
</dbReference>
<evidence type="ECO:0000256" key="3">
    <source>
        <dbReference type="ARBA" id="ARBA00022452"/>
    </source>
</evidence>
<organism evidence="14 15">
    <name type="scientific">Sandarakinorhabdus glacialis</name>
    <dbReference type="NCBI Taxonomy" id="1614636"/>
    <lineage>
        <taxon>Bacteria</taxon>
        <taxon>Pseudomonadati</taxon>
        <taxon>Pseudomonadota</taxon>
        <taxon>Alphaproteobacteria</taxon>
        <taxon>Sphingomonadales</taxon>
        <taxon>Sphingosinicellaceae</taxon>
        <taxon>Sandarakinorhabdus</taxon>
    </lineage>
</organism>
<comment type="subcellular location">
    <subcellularLocation>
        <location evidence="1 10">Cell outer membrane</location>
        <topology evidence="1 10">Multi-pass membrane protein</topology>
    </subcellularLocation>
</comment>
<accession>A0A917A187</accession>
<name>A0A917A187_9SPHN</name>
<evidence type="ECO:0000256" key="5">
    <source>
        <dbReference type="ARBA" id="ARBA00022729"/>
    </source>
</evidence>
<dbReference type="Proteomes" id="UP000635071">
    <property type="component" value="Unassembled WGS sequence"/>
</dbReference>
<keyword evidence="5" id="KW-0732">Signal</keyword>
<proteinExistence type="inferred from homology"/>
<keyword evidence="3 10" id="KW-1134">Transmembrane beta strand</keyword>
<evidence type="ECO:0000256" key="11">
    <source>
        <dbReference type="RuleBase" id="RU003357"/>
    </source>
</evidence>
<dbReference type="InterPro" id="IPR036942">
    <property type="entry name" value="Beta-barrel_TonB_sf"/>
</dbReference>
<dbReference type="PANTHER" id="PTHR30069:SF29">
    <property type="entry name" value="HEMOGLOBIN AND HEMOGLOBIN-HAPTOGLOBIN-BINDING PROTEIN 1-RELATED"/>
    <property type="match status" value="1"/>
</dbReference>
<evidence type="ECO:0000256" key="4">
    <source>
        <dbReference type="ARBA" id="ARBA00022692"/>
    </source>
</evidence>
<dbReference type="Gene3D" id="2.40.170.20">
    <property type="entry name" value="TonB-dependent receptor, beta-barrel domain"/>
    <property type="match status" value="1"/>
</dbReference>
<evidence type="ECO:0008006" key="16">
    <source>
        <dbReference type="Google" id="ProtNLM"/>
    </source>
</evidence>
<comment type="caution">
    <text evidence="14">The sequence shown here is derived from an EMBL/GenBank/DDBJ whole genome shotgun (WGS) entry which is preliminary data.</text>
</comment>
<dbReference type="PROSITE" id="PS52016">
    <property type="entry name" value="TONB_DEPENDENT_REC_3"/>
    <property type="match status" value="1"/>
</dbReference>
<gene>
    <name evidence="14" type="ORF">GCM10011529_28150</name>
</gene>
<dbReference type="InterPro" id="IPR012910">
    <property type="entry name" value="Plug_dom"/>
</dbReference>
<dbReference type="InterPro" id="IPR037066">
    <property type="entry name" value="Plug_dom_sf"/>
</dbReference>
<dbReference type="EMBL" id="BMJM01000013">
    <property type="protein sequence ID" value="GGE19897.1"/>
    <property type="molecule type" value="Genomic_DNA"/>
</dbReference>
<dbReference type="AlphaFoldDB" id="A0A917A187"/>
<dbReference type="InterPro" id="IPR039426">
    <property type="entry name" value="TonB-dep_rcpt-like"/>
</dbReference>
<keyword evidence="9 10" id="KW-0998">Cell outer membrane</keyword>
<evidence type="ECO:0000256" key="1">
    <source>
        <dbReference type="ARBA" id="ARBA00004571"/>
    </source>
</evidence>
<keyword evidence="15" id="KW-1185">Reference proteome</keyword>
<dbReference type="GO" id="GO:0015344">
    <property type="term" value="F:siderophore uptake transmembrane transporter activity"/>
    <property type="evidence" value="ECO:0007669"/>
    <property type="project" value="TreeGrafter"/>
</dbReference>
<evidence type="ECO:0000313" key="14">
    <source>
        <dbReference type="EMBL" id="GGE19897.1"/>
    </source>
</evidence>
<evidence type="ECO:0000256" key="8">
    <source>
        <dbReference type="ARBA" id="ARBA00023170"/>
    </source>
</evidence>
<feature type="domain" description="TonB-dependent receptor plug" evidence="13">
    <location>
        <begin position="34"/>
        <end position="140"/>
    </location>
</feature>
<evidence type="ECO:0000256" key="9">
    <source>
        <dbReference type="ARBA" id="ARBA00023237"/>
    </source>
</evidence>
<dbReference type="InterPro" id="IPR000531">
    <property type="entry name" value="Beta-barrel_TonB"/>
</dbReference>
<evidence type="ECO:0000313" key="15">
    <source>
        <dbReference type="Proteomes" id="UP000635071"/>
    </source>
</evidence>
<dbReference type="Pfam" id="PF07715">
    <property type="entry name" value="Plug"/>
    <property type="match status" value="1"/>
</dbReference>
<comment type="similarity">
    <text evidence="10 11">Belongs to the TonB-dependent receptor family.</text>
</comment>
<dbReference type="Pfam" id="PF00593">
    <property type="entry name" value="TonB_dep_Rec_b-barrel"/>
    <property type="match status" value="1"/>
</dbReference>
<keyword evidence="6 11" id="KW-0798">TonB box</keyword>